<proteinExistence type="predicted"/>
<gene>
    <name evidence="3" type="ORF">C5L36_0A09960</name>
</gene>
<dbReference type="KEGG" id="pkz:C5L36_0A09960"/>
<dbReference type="EMBL" id="CP028773">
    <property type="protein sequence ID" value="AWU74409.1"/>
    <property type="molecule type" value="Genomic_DNA"/>
</dbReference>
<evidence type="ECO:0000313" key="3">
    <source>
        <dbReference type="EMBL" id="AWU74409.1"/>
    </source>
</evidence>
<keyword evidence="1" id="KW-0472">Membrane</keyword>
<dbReference type="PROSITE" id="PS50181">
    <property type="entry name" value="FBOX"/>
    <property type="match status" value="1"/>
</dbReference>
<protein>
    <recommendedName>
        <fullName evidence="2">F-box domain-containing protein</fullName>
    </recommendedName>
</protein>
<evidence type="ECO:0000313" key="4">
    <source>
        <dbReference type="Proteomes" id="UP000249293"/>
    </source>
</evidence>
<sequence>MLVIYSCVEERCIFFIDFRSILFPSILYYTVAYFLHCTPLHTTTLFDLLLYISLPHLFTNTSMKRQCSNRSDVKRIRLSKERLLVRLPGEVLDLVLQHLSRVDLLHVSMADRRHRSLVYERIFAEVALHWRDIDAFVKHFKQTDLVKKLRIRCDPTNERETNHGEWNVSLGEVLRRCCQLEEMEIGLLASGRSLKYKDDFPIEYGDKIRKLTLVSHCQDNQSYGEYSDKSLFETTQIRYFRRLECLHLNGFSLGVDKYVTVGDSSSPHGGELPHLREVNLTNCTWSYPENAIDIFKLHAHAPLEHVQLEYTRGAAFVHSERFKSLVTLERRRRDGSAAHAPHARGPESRVYVAGERIL</sequence>
<keyword evidence="1" id="KW-0812">Transmembrane</keyword>
<feature type="domain" description="F-box" evidence="2">
    <location>
        <begin position="81"/>
        <end position="133"/>
    </location>
</feature>
<dbReference type="GeneID" id="40382119"/>
<dbReference type="OrthoDB" id="4073795at2759"/>
<dbReference type="InterPro" id="IPR001810">
    <property type="entry name" value="F-box_dom"/>
</dbReference>
<dbReference type="VEuPathDB" id="FungiDB:C5L36_0A09960"/>
<keyword evidence="1" id="KW-1133">Transmembrane helix</keyword>
<organism evidence="3 4">
    <name type="scientific">Pichia kudriavzevii</name>
    <name type="common">Yeast</name>
    <name type="synonym">Issatchenkia orientalis</name>
    <dbReference type="NCBI Taxonomy" id="4909"/>
    <lineage>
        <taxon>Eukaryota</taxon>
        <taxon>Fungi</taxon>
        <taxon>Dikarya</taxon>
        <taxon>Ascomycota</taxon>
        <taxon>Saccharomycotina</taxon>
        <taxon>Pichiomycetes</taxon>
        <taxon>Pichiales</taxon>
        <taxon>Pichiaceae</taxon>
        <taxon>Pichia</taxon>
    </lineage>
</organism>
<accession>A0A2U9QZP8</accession>
<feature type="transmembrane region" description="Helical" evidence="1">
    <location>
        <begin position="12"/>
        <end position="35"/>
    </location>
</feature>
<dbReference type="RefSeq" id="XP_029319886.1">
    <property type="nucleotide sequence ID" value="XM_029464026.1"/>
</dbReference>
<evidence type="ECO:0000256" key="1">
    <source>
        <dbReference type="SAM" id="Phobius"/>
    </source>
</evidence>
<evidence type="ECO:0000259" key="2">
    <source>
        <dbReference type="PROSITE" id="PS50181"/>
    </source>
</evidence>
<name>A0A2U9QZP8_PICKU</name>
<reference evidence="3 4" key="1">
    <citation type="submission" date="2018-06" db="EMBL/GenBank/DDBJ databases">
        <title>Population genomics shows no distinction between pathogenic Candida krusei and environmental Pichia kudriavzevii: One species, four names.</title>
        <authorList>
            <person name="Douglass A.P."/>
            <person name="Offei B."/>
            <person name="Braun-Galleani S."/>
            <person name="Coughlan A.Y."/>
            <person name="Martos A."/>
            <person name="Ortiz-Merino R.A."/>
            <person name="Byrne K.P."/>
            <person name="Wolfe K.H."/>
        </authorList>
    </citation>
    <scope>NUCLEOTIDE SEQUENCE [LARGE SCALE GENOMIC DNA]</scope>
    <source>
        <strain evidence="3 4">CBS573</strain>
    </source>
</reference>
<dbReference type="STRING" id="4909.A0A2U9QZP8"/>
<dbReference type="AlphaFoldDB" id="A0A2U9QZP8"/>
<dbReference type="Proteomes" id="UP000249293">
    <property type="component" value="Chromosome 1"/>
</dbReference>
<keyword evidence="4" id="KW-1185">Reference proteome</keyword>